<feature type="transmembrane region" description="Helical" evidence="6">
    <location>
        <begin position="209"/>
        <end position="232"/>
    </location>
</feature>
<sequence>MSKKSPLSFKTILFLIGIVLVAFNLRSSITAVGPLIGDIRIATNLTNSSIGIITTLPLLAFAIFSTIAPRIGLKIGNERTVFIALFILTIGILVRSTGMVATLFIGTALLGLGIAICNVLIPAIVKDKFPSKFGLMTGLYTTSMGTLAALASGLSIPLAYGLNLGWEKSLSVWAVLSGLALLFWLPQLRTQNKAKPVPYSKRSIWSSKLAWQVTFFMGFQSCIFYCIIAWVPDILISQGVEVTTAGWMLTLTQLAGLPATLLVPIYAGRFRDQRGLVVGIALLYVSGFIGLYIGGGIGLLSLSIVLIGIAQGAGISLALTLFGLRSESAYDAASLSGMAQSAGYLLAALGPIGMGLLLDLFLTPSPAILLFIMLSVAMMSFGLFAGRNQFVFQHASEQMRA</sequence>
<protein>
    <submittedName>
        <fullName evidence="8">YycB putative transporter, possibly cyanate substrate</fullName>
    </submittedName>
</protein>
<dbReference type="PROSITE" id="PS50850">
    <property type="entry name" value="MFS"/>
    <property type="match status" value="1"/>
</dbReference>
<dbReference type="Proteomes" id="UP000001544">
    <property type="component" value="Chromosome"/>
</dbReference>
<dbReference type="InterPro" id="IPR020846">
    <property type="entry name" value="MFS_dom"/>
</dbReference>
<organism evidence="8 9">
    <name type="scientific">Alkalihalophilus pseudofirmus (strain ATCC BAA-2126 / JCM 17055 / OF4)</name>
    <name type="common">Bacillus pseudofirmus</name>
    <dbReference type="NCBI Taxonomy" id="398511"/>
    <lineage>
        <taxon>Bacteria</taxon>
        <taxon>Bacillati</taxon>
        <taxon>Bacillota</taxon>
        <taxon>Bacilli</taxon>
        <taxon>Bacillales</taxon>
        <taxon>Bacillaceae</taxon>
        <taxon>Alkalihalophilus</taxon>
    </lineage>
</organism>
<dbReference type="KEGG" id="bpf:BpOF4_12565"/>
<dbReference type="PANTHER" id="PTHR23523:SF2">
    <property type="entry name" value="2-NITROIMIDAZOLE TRANSPORTER"/>
    <property type="match status" value="1"/>
</dbReference>
<evidence type="ECO:0000256" key="4">
    <source>
        <dbReference type="ARBA" id="ARBA00022989"/>
    </source>
</evidence>
<feature type="transmembrane region" description="Helical" evidence="6">
    <location>
        <begin position="12"/>
        <end position="36"/>
    </location>
</feature>
<dbReference type="STRING" id="398511.BpOF4_12565"/>
<dbReference type="InterPro" id="IPR036259">
    <property type="entry name" value="MFS_trans_sf"/>
</dbReference>
<dbReference type="Gene3D" id="1.20.1250.20">
    <property type="entry name" value="MFS general substrate transporter like domains"/>
    <property type="match status" value="2"/>
</dbReference>
<feature type="transmembrane region" description="Helical" evidence="6">
    <location>
        <begin position="244"/>
        <end position="263"/>
    </location>
</feature>
<feature type="transmembrane region" description="Helical" evidence="6">
    <location>
        <begin position="170"/>
        <end position="188"/>
    </location>
</feature>
<dbReference type="GO" id="GO:0022857">
    <property type="term" value="F:transmembrane transporter activity"/>
    <property type="evidence" value="ECO:0007669"/>
    <property type="project" value="InterPro"/>
</dbReference>
<keyword evidence="4 6" id="KW-1133">Transmembrane helix</keyword>
<dbReference type="GO" id="GO:0005886">
    <property type="term" value="C:plasma membrane"/>
    <property type="evidence" value="ECO:0007669"/>
    <property type="project" value="UniProtKB-SubCell"/>
</dbReference>
<feature type="transmembrane region" description="Helical" evidence="6">
    <location>
        <begin position="368"/>
        <end position="386"/>
    </location>
</feature>
<evidence type="ECO:0000256" key="5">
    <source>
        <dbReference type="ARBA" id="ARBA00023136"/>
    </source>
</evidence>
<dbReference type="CDD" id="cd17339">
    <property type="entry name" value="MFS_NIMT_CynX_like"/>
    <property type="match status" value="1"/>
</dbReference>
<dbReference type="eggNOG" id="COG2807">
    <property type="taxonomic scope" value="Bacteria"/>
</dbReference>
<evidence type="ECO:0000256" key="6">
    <source>
        <dbReference type="SAM" id="Phobius"/>
    </source>
</evidence>
<feature type="transmembrane region" description="Helical" evidence="6">
    <location>
        <begin position="80"/>
        <end position="97"/>
    </location>
</feature>
<dbReference type="HOGENOM" id="CLU_038046_1_0_9"/>
<proteinExistence type="predicted"/>
<dbReference type="InterPro" id="IPR011701">
    <property type="entry name" value="MFS"/>
</dbReference>
<keyword evidence="2" id="KW-0813">Transport</keyword>
<dbReference type="Pfam" id="PF07690">
    <property type="entry name" value="MFS_1"/>
    <property type="match status" value="1"/>
</dbReference>
<dbReference type="SUPFAM" id="SSF103473">
    <property type="entry name" value="MFS general substrate transporter"/>
    <property type="match status" value="1"/>
</dbReference>
<gene>
    <name evidence="8" type="ordered locus">BpOF4_12565</name>
</gene>
<evidence type="ECO:0000259" key="7">
    <source>
        <dbReference type="PROSITE" id="PS50850"/>
    </source>
</evidence>
<feature type="transmembrane region" description="Helical" evidence="6">
    <location>
        <begin position="343"/>
        <end position="362"/>
    </location>
</feature>
<feature type="transmembrane region" description="Helical" evidence="6">
    <location>
        <begin position="48"/>
        <end position="68"/>
    </location>
</feature>
<comment type="subcellular location">
    <subcellularLocation>
        <location evidence="1">Cell membrane</location>
        <topology evidence="1">Multi-pass membrane protein</topology>
    </subcellularLocation>
</comment>
<dbReference type="PANTHER" id="PTHR23523">
    <property type="match status" value="1"/>
</dbReference>
<dbReference type="RefSeq" id="WP_012957928.1">
    <property type="nucleotide sequence ID" value="NC_013791.2"/>
</dbReference>
<keyword evidence="5 6" id="KW-0472">Membrane</keyword>
<accession>D3FWR6</accession>
<feature type="domain" description="Major facilitator superfamily (MFS) profile" evidence="7">
    <location>
        <begin position="12"/>
        <end position="390"/>
    </location>
</feature>
<feature type="transmembrane region" description="Helical" evidence="6">
    <location>
        <begin position="137"/>
        <end position="158"/>
    </location>
</feature>
<evidence type="ECO:0000313" key="9">
    <source>
        <dbReference type="Proteomes" id="UP000001544"/>
    </source>
</evidence>
<dbReference type="AlphaFoldDB" id="D3FWR6"/>
<evidence type="ECO:0000256" key="2">
    <source>
        <dbReference type="ARBA" id="ARBA00022448"/>
    </source>
</evidence>
<feature type="transmembrane region" description="Helical" evidence="6">
    <location>
        <begin position="275"/>
        <end position="293"/>
    </location>
</feature>
<evidence type="ECO:0000256" key="1">
    <source>
        <dbReference type="ARBA" id="ARBA00004651"/>
    </source>
</evidence>
<dbReference type="EMBL" id="CP001878">
    <property type="protein sequence ID" value="ADC50564.1"/>
    <property type="molecule type" value="Genomic_DNA"/>
</dbReference>
<reference evidence="8 9" key="1">
    <citation type="journal article" date="2011" name="Environ. Microbiol.">
        <title>Genome of alkaliphilic Bacillus pseudofirmus OF4 reveals adaptations that support the ability to grow in an external pH range from 7.5 to 11.4.</title>
        <authorList>
            <person name="Janto B."/>
            <person name="Ahmed A."/>
            <person name="Ito M."/>
            <person name="Liu J."/>
            <person name="Hicks D.B."/>
            <person name="Pagni S."/>
            <person name="Fackelmayer O.J."/>
            <person name="Smith T.A."/>
            <person name="Earl J."/>
            <person name="Elbourne L.D."/>
            <person name="Hassan K."/>
            <person name="Paulsen I.T."/>
            <person name="Kolsto A.B."/>
            <person name="Tourasse N.J."/>
            <person name="Ehrlich G.D."/>
            <person name="Boissy R."/>
            <person name="Ivey D.M."/>
            <person name="Li G."/>
            <person name="Xue Y."/>
            <person name="Ma Y."/>
            <person name="Hu F.Z."/>
            <person name="Krulwich T.A."/>
        </authorList>
    </citation>
    <scope>NUCLEOTIDE SEQUENCE [LARGE SCALE GENOMIC DNA]</scope>
    <source>
        <strain evidence="9">ATCC BAA-2126 / JCM 17055 / OF4</strain>
    </source>
</reference>
<dbReference type="InterPro" id="IPR052524">
    <property type="entry name" value="MFS_Cyanate_Porter"/>
</dbReference>
<name>D3FWR6_ALKPO</name>
<evidence type="ECO:0000256" key="3">
    <source>
        <dbReference type="ARBA" id="ARBA00022692"/>
    </source>
</evidence>
<feature type="transmembrane region" description="Helical" evidence="6">
    <location>
        <begin position="103"/>
        <end position="125"/>
    </location>
</feature>
<feature type="transmembrane region" description="Helical" evidence="6">
    <location>
        <begin position="299"/>
        <end position="322"/>
    </location>
</feature>
<evidence type="ECO:0000313" key="8">
    <source>
        <dbReference type="EMBL" id="ADC50564.1"/>
    </source>
</evidence>
<keyword evidence="3 6" id="KW-0812">Transmembrane</keyword>
<keyword evidence="9" id="KW-1185">Reference proteome</keyword>